<evidence type="ECO:0000256" key="4">
    <source>
        <dbReference type="RuleBase" id="RU361277"/>
    </source>
</evidence>
<dbReference type="InterPro" id="IPR002328">
    <property type="entry name" value="ADH_Zn_CS"/>
</dbReference>
<evidence type="ECO:0000256" key="3">
    <source>
        <dbReference type="ARBA" id="ARBA00023002"/>
    </source>
</evidence>
<sequence>MPALVKPQAERGMILKDVPVPEIGKNDVLIRVLKTGICGTDVHIYQWDEWAQRRIHPPLVVGHEFMGMVERVGEAVDEFKPGDLVSGEGHIGCGHCFFCRTGLGHICRTMKIIGVDRDGCFARFISMPQSNVWRLKPGIPHEVAAIFDPYGNAMHTVMAQPVNGRTVAVIGAGAIGLMACAIANAAGALSVLVVEPHAHKREMAQKLGLPFTYDPREPGWEKALLERTPDGIGVDVALEMSGSAPGIHTAFKIVRAGGDVAMLGIPSTEVGINLAEEIIFKSVTVRGINGRLMYQTWYQCERFLLDHKLDLMPLITHQCGYKDFQDAFGLLERGEAVKIVMSWED</sequence>
<comment type="cofactor">
    <cofactor evidence="4">
        <name>Zn(2+)</name>
        <dbReference type="ChEBI" id="CHEBI:29105"/>
    </cofactor>
</comment>
<dbReference type="GO" id="GO:0008743">
    <property type="term" value="F:L-threonine 3-dehydrogenase activity"/>
    <property type="evidence" value="ECO:0007669"/>
    <property type="project" value="UniProtKB-EC"/>
</dbReference>
<keyword evidence="1 4" id="KW-0479">Metal-binding</keyword>
<name>A0A7S7NY50_PALFE</name>
<dbReference type="AlphaFoldDB" id="A0A7S7NY50"/>
<keyword evidence="7" id="KW-1185">Reference proteome</keyword>
<dbReference type="NCBIfam" id="NF003808">
    <property type="entry name" value="PRK05396.1"/>
    <property type="match status" value="1"/>
</dbReference>
<dbReference type="KEGG" id="pfer:IRI77_05495"/>
<dbReference type="PANTHER" id="PTHR43401">
    <property type="entry name" value="L-THREONINE 3-DEHYDROGENASE"/>
    <property type="match status" value="1"/>
</dbReference>
<dbReference type="SUPFAM" id="SSF50129">
    <property type="entry name" value="GroES-like"/>
    <property type="match status" value="1"/>
</dbReference>
<dbReference type="PANTHER" id="PTHR43401:SF2">
    <property type="entry name" value="L-THREONINE 3-DEHYDROGENASE"/>
    <property type="match status" value="1"/>
</dbReference>
<dbReference type="InterPro" id="IPR013149">
    <property type="entry name" value="ADH-like_C"/>
</dbReference>
<organism evidence="6 7">
    <name type="scientific">Paludibaculum fermentans</name>
    <dbReference type="NCBI Taxonomy" id="1473598"/>
    <lineage>
        <taxon>Bacteria</taxon>
        <taxon>Pseudomonadati</taxon>
        <taxon>Acidobacteriota</taxon>
        <taxon>Terriglobia</taxon>
        <taxon>Bryobacterales</taxon>
        <taxon>Bryobacteraceae</taxon>
        <taxon>Paludibaculum</taxon>
    </lineage>
</organism>
<dbReference type="InterPro" id="IPR036291">
    <property type="entry name" value="NAD(P)-bd_dom_sf"/>
</dbReference>
<dbReference type="Pfam" id="PF08240">
    <property type="entry name" value="ADH_N"/>
    <property type="match status" value="1"/>
</dbReference>
<dbReference type="InterPro" id="IPR011032">
    <property type="entry name" value="GroES-like_sf"/>
</dbReference>
<dbReference type="SMART" id="SM00829">
    <property type="entry name" value="PKS_ER"/>
    <property type="match status" value="1"/>
</dbReference>
<accession>A0A7S7NY50</accession>
<feature type="domain" description="Enoyl reductase (ER)" evidence="5">
    <location>
        <begin position="12"/>
        <end position="341"/>
    </location>
</feature>
<dbReference type="InterPro" id="IPR050129">
    <property type="entry name" value="Zn_alcohol_dh"/>
</dbReference>
<proteinExistence type="inferred from homology"/>
<evidence type="ECO:0000256" key="2">
    <source>
        <dbReference type="ARBA" id="ARBA00022833"/>
    </source>
</evidence>
<dbReference type="PROSITE" id="PS00059">
    <property type="entry name" value="ADH_ZINC"/>
    <property type="match status" value="1"/>
</dbReference>
<dbReference type="Gene3D" id="3.40.50.720">
    <property type="entry name" value="NAD(P)-binding Rossmann-like Domain"/>
    <property type="match status" value="1"/>
</dbReference>
<reference evidence="6 7" key="1">
    <citation type="submission" date="2020-10" db="EMBL/GenBank/DDBJ databases">
        <title>Complete genome sequence of Paludibaculum fermentans P105T, a facultatively anaerobic acidobacterium capable of dissimilatory Fe(III) reduction.</title>
        <authorList>
            <person name="Dedysh S.N."/>
            <person name="Beletsky A.V."/>
            <person name="Kulichevskaya I.S."/>
            <person name="Mardanov A.V."/>
            <person name="Ravin N.V."/>
        </authorList>
    </citation>
    <scope>NUCLEOTIDE SEQUENCE [LARGE SCALE GENOMIC DNA]</scope>
    <source>
        <strain evidence="6 7">P105</strain>
    </source>
</reference>
<keyword evidence="2 4" id="KW-0862">Zinc</keyword>
<dbReference type="Pfam" id="PF00107">
    <property type="entry name" value="ADH_zinc_N"/>
    <property type="match status" value="1"/>
</dbReference>
<evidence type="ECO:0000313" key="7">
    <source>
        <dbReference type="Proteomes" id="UP000593892"/>
    </source>
</evidence>
<comment type="similarity">
    <text evidence="4">Belongs to the zinc-containing alcohol dehydrogenase family.</text>
</comment>
<evidence type="ECO:0000313" key="6">
    <source>
        <dbReference type="EMBL" id="QOY91924.1"/>
    </source>
</evidence>
<dbReference type="SUPFAM" id="SSF51735">
    <property type="entry name" value="NAD(P)-binding Rossmann-fold domains"/>
    <property type="match status" value="1"/>
</dbReference>
<evidence type="ECO:0000259" key="5">
    <source>
        <dbReference type="SMART" id="SM00829"/>
    </source>
</evidence>
<protein>
    <submittedName>
        <fullName evidence="6">L-threonine 3-dehydrogenase</fullName>
        <ecNumber evidence="6">1.1.1.103</ecNumber>
    </submittedName>
</protein>
<evidence type="ECO:0000256" key="1">
    <source>
        <dbReference type="ARBA" id="ARBA00022723"/>
    </source>
</evidence>
<dbReference type="Gene3D" id="3.90.180.10">
    <property type="entry name" value="Medium-chain alcohol dehydrogenases, catalytic domain"/>
    <property type="match status" value="1"/>
</dbReference>
<gene>
    <name evidence="6" type="primary">tdh</name>
    <name evidence="6" type="ORF">IRI77_05495</name>
</gene>
<keyword evidence="3 6" id="KW-0560">Oxidoreductase</keyword>
<dbReference type="InterPro" id="IPR013154">
    <property type="entry name" value="ADH-like_N"/>
</dbReference>
<dbReference type="Proteomes" id="UP000593892">
    <property type="component" value="Chromosome"/>
</dbReference>
<dbReference type="InterPro" id="IPR020843">
    <property type="entry name" value="ER"/>
</dbReference>
<dbReference type="GO" id="GO:0008270">
    <property type="term" value="F:zinc ion binding"/>
    <property type="evidence" value="ECO:0007669"/>
    <property type="project" value="InterPro"/>
</dbReference>
<dbReference type="EMBL" id="CP063849">
    <property type="protein sequence ID" value="QOY91924.1"/>
    <property type="molecule type" value="Genomic_DNA"/>
</dbReference>
<dbReference type="EC" id="1.1.1.103" evidence="6"/>